<comment type="caution">
    <text evidence="6">The sequence shown here is derived from an EMBL/GenBank/DDBJ whole genome shotgun (WGS) entry which is preliminary data.</text>
</comment>
<evidence type="ECO:0000313" key="6">
    <source>
        <dbReference type="EMBL" id="TDT15307.1"/>
    </source>
</evidence>
<dbReference type="InterPro" id="IPR022973">
    <property type="entry name" value="Ribosomal_uL10_bac"/>
</dbReference>
<evidence type="ECO:0000256" key="4">
    <source>
        <dbReference type="ARBA" id="ARBA00035202"/>
    </source>
</evidence>
<keyword evidence="5" id="KW-0699">rRNA-binding</keyword>
<dbReference type="NCBIfam" id="NF000955">
    <property type="entry name" value="PRK00099.1-1"/>
    <property type="match status" value="1"/>
</dbReference>
<dbReference type="SUPFAM" id="SSF160369">
    <property type="entry name" value="Ribosomal protein L10-like"/>
    <property type="match status" value="1"/>
</dbReference>
<comment type="subunit">
    <text evidence="5">Part of the ribosomal stalk of the 50S ribosomal subunit. The N-terminus interacts with L11 and the large rRNA to form the base of the stalk. The C-terminus forms an elongated spine to which L12 dimers bind in a sequential fashion forming a multimeric L10(L12)X complex.</text>
</comment>
<dbReference type="InterPro" id="IPR001790">
    <property type="entry name" value="Ribosomal_uL10"/>
</dbReference>
<dbReference type="InterPro" id="IPR043141">
    <property type="entry name" value="Ribosomal_uL10-like_sf"/>
</dbReference>
<dbReference type="GO" id="GO:0070180">
    <property type="term" value="F:large ribosomal subunit rRNA binding"/>
    <property type="evidence" value="ECO:0007669"/>
    <property type="project" value="UniProtKB-UniRule"/>
</dbReference>
<keyword evidence="3 5" id="KW-0687">Ribonucleoprotein</keyword>
<evidence type="ECO:0000256" key="2">
    <source>
        <dbReference type="ARBA" id="ARBA00022980"/>
    </source>
</evidence>
<organism evidence="6 7">
    <name type="scientific">Ilumatobacter fluminis</name>
    <dbReference type="NCBI Taxonomy" id="467091"/>
    <lineage>
        <taxon>Bacteria</taxon>
        <taxon>Bacillati</taxon>
        <taxon>Actinomycetota</taxon>
        <taxon>Acidimicrobiia</taxon>
        <taxon>Acidimicrobiales</taxon>
        <taxon>Ilumatobacteraceae</taxon>
        <taxon>Ilumatobacter</taxon>
    </lineage>
</organism>
<dbReference type="PANTHER" id="PTHR11560">
    <property type="entry name" value="39S RIBOSOMAL PROTEIN L10, MITOCHONDRIAL"/>
    <property type="match status" value="1"/>
</dbReference>
<keyword evidence="7" id="KW-1185">Reference proteome</keyword>
<evidence type="ECO:0000313" key="7">
    <source>
        <dbReference type="Proteomes" id="UP000294558"/>
    </source>
</evidence>
<accession>A0A4R7HW57</accession>
<keyword evidence="2 5" id="KW-0689">Ribosomal protein</keyword>
<comment type="similarity">
    <text evidence="1 5">Belongs to the universal ribosomal protein uL10 family.</text>
</comment>
<dbReference type="Proteomes" id="UP000294558">
    <property type="component" value="Unassembled WGS sequence"/>
</dbReference>
<dbReference type="GO" id="GO:1990904">
    <property type="term" value="C:ribonucleoprotein complex"/>
    <property type="evidence" value="ECO:0007669"/>
    <property type="project" value="UniProtKB-KW"/>
</dbReference>
<keyword evidence="5" id="KW-0694">RNA-binding</keyword>
<dbReference type="GO" id="GO:0006412">
    <property type="term" value="P:translation"/>
    <property type="evidence" value="ECO:0007669"/>
    <property type="project" value="UniProtKB-UniRule"/>
</dbReference>
<dbReference type="Gene3D" id="3.30.70.1730">
    <property type="match status" value="1"/>
</dbReference>
<name>A0A4R7HW57_9ACTN</name>
<evidence type="ECO:0000256" key="3">
    <source>
        <dbReference type="ARBA" id="ARBA00023274"/>
    </source>
</evidence>
<dbReference type="Gene3D" id="6.10.250.290">
    <property type="match status" value="1"/>
</dbReference>
<dbReference type="Pfam" id="PF00466">
    <property type="entry name" value="Ribosomal_L10"/>
    <property type="match status" value="1"/>
</dbReference>
<dbReference type="AlphaFoldDB" id="A0A4R7HW57"/>
<proteinExistence type="inferred from homology"/>
<dbReference type="HAMAP" id="MF_00362">
    <property type="entry name" value="Ribosomal_uL10"/>
    <property type="match status" value="1"/>
</dbReference>
<evidence type="ECO:0000256" key="1">
    <source>
        <dbReference type="ARBA" id="ARBA00008889"/>
    </source>
</evidence>
<dbReference type="OrthoDB" id="3186107at2"/>
<sequence length="179" mass="18703">MSDTATREPRADKVAVVKEIGEKLEGCQAVFVTEYRGLSVAQIADVRNALRPADAQMAVYKNTLAKLAVREAGLDGLDDLLVGPTALTFVKGDVAGAAKALRESSKAMPSLVVKGGVLGEAALSDKDVMALADLPSREELLAKFAGALQAPLVKTAGLLQALPRNFAYGLNALIEKQAA</sequence>
<dbReference type="InterPro" id="IPR047865">
    <property type="entry name" value="Ribosomal_uL10_bac_type"/>
</dbReference>
<dbReference type="RefSeq" id="WP_133867767.1">
    <property type="nucleotide sequence ID" value="NZ_JAVJPS010000016.1"/>
</dbReference>
<dbReference type="GO" id="GO:0005840">
    <property type="term" value="C:ribosome"/>
    <property type="evidence" value="ECO:0007669"/>
    <property type="project" value="UniProtKB-KW"/>
</dbReference>
<evidence type="ECO:0000256" key="5">
    <source>
        <dbReference type="HAMAP-Rule" id="MF_00362"/>
    </source>
</evidence>
<dbReference type="CDD" id="cd05797">
    <property type="entry name" value="Ribosomal_L10"/>
    <property type="match status" value="1"/>
</dbReference>
<gene>
    <name evidence="5" type="primary">rplJ</name>
    <name evidence="6" type="ORF">BDK89_0877</name>
</gene>
<dbReference type="EMBL" id="SOAU01000001">
    <property type="protein sequence ID" value="TDT15307.1"/>
    <property type="molecule type" value="Genomic_DNA"/>
</dbReference>
<comment type="function">
    <text evidence="5">Forms part of the ribosomal stalk, playing a central role in the interaction of the ribosome with GTP-bound translation factors.</text>
</comment>
<reference evidence="6 7" key="1">
    <citation type="submission" date="2019-03" db="EMBL/GenBank/DDBJ databases">
        <title>Sequencing the genomes of 1000 actinobacteria strains.</title>
        <authorList>
            <person name="Klenk H.-P."/>
        </authorList>
    </citation>
    <scope>NUCLEOTIDE SEQUENCE [LARGE SCALE GENOMIC DNA]</scope>
    <source>
        <strain evidence="6 7">DSM 18936</strain>
    </source>
</reference>
<protein>
    <recommendedName>
        <fullName evidence="4 5">Large ribosomal subunit protein uL10</fullName>
    </recommendedName>
</protein>